<reference evidence="2" key="1">
    <citation type="submission" date="2018-10" db="EMBL/GenBank/DDBJ databases">
        <authorList>
            <consortium name="PulseNet: The National Subtyping Network for Foodborne Disease Surveillance"/>
            <person name="Tarr C.L."/>
            <person name="Trees E."/>
            <person name="Katz L.S."/>
            <person name="Carleton-Romer H.A."/>
            <person name="Stroika S."/>
            <person name="Kucerova Z."/>
            <person name="Roache K.F."/>
            <person name="Sabol A.L."/>
            <person name="Besser J."/>
            <person name="Gerner-Smidt P."/>
        </authorList>
    </citation>
    <scope>NUCLEOTIDE SEQUENCE [LARGE SCALE GENOMIC DNA]</scope>
    <source>
        <strain evidence="2">PNUSAS038541</strain>
    </source>
</reference>
<comment type="caution">
    <text evidence="2">The sequence shown here is derived from an EMBL/GenBank/DDBJ whole genome shotgun (WGS) entry which is preliminary data.</text>
</comment>
<feature type="transmembrane region" description="Helical" evidence="1">
    <location>
        <begin position="12"/>
        <end position="33"/>
    </location>
</feature>
<dbReference type="EMBL" id="RVIJ01000020">
    <property type="protein sequence ID" value="MLW02185.1"/>
    <property type="molecule type" value="Genomic_DNA"/>
</dbReference>
<sequence length="60" mass="6624">MANNGRLTVLKFTIRLVVLYLSALLTAIFAYRVWAAGHIMSSVLLTILSTILTLMTVSLK</sequence>
<organism evidence="2">
    <name type="scientific">Salmonella enterica</name>
    <name type="common">Salmonella choleraesuis</name>
    <dbReference type="NCBI Taxonomy" id="28901"/>
    <lineage>
        <taxon>Bacteria</taxon>
        <taxon>Pseudomonadati</taxon>
        <taxon>Pseudomonadota</taxon>
        <taxon>Gammaproteobacteria</taxon>
        <taxon>Enterobacterales</taxon>
        <taxon>Enterobacteriaceae</taxon>
        <taxon>Salmonella</taxon>
    </lineage>
</organism>
<name>A0A3R0XD82_SALER</name>
<keyword evidence="1" id="KW-1133">Transmembrane helix</keyword>
<dbReference type="Proteomes" id="UP000885392">
    <property type="component" value="Unassembled WGS sequence"/>
</dbReference>
<feature type="transmembrane region" description="Helical" evidence="1">
    <location>
        <begin position="39"/>
        <end position="59"/>
    </location>
</feature>
<keyword evidence="1" id="KW-0472">Membrane</keyword>
<accession>A0A3R0XD82</accession>
<dbReference type="AlphaFoldDB" id="A0A3R0XD82"/>
<keyword evidence="1" id="KW-0812">Transmembrane</keyword>
<gene>
    <name evidence="2" type="ORF">EAK82_18655</name>
</gene>
<protein>
    <submittedName>
        <fullName evidence="2">Uncharacterized protein</fullName>
    </submittedName>
</protein>
<evidence type="ECO:0000256" key="1">
    <source>
        <dbReference type="SAM" id="Phobius"/>
    </source>
</evidence>
<evidence type="ECO:0000313" key="2">
    <source>
        <dbReference type="EMBL" id="MLW02185.1"/>
    </source>
</evidence>
<proteinExistence type="predicted"/>